<reference evidence="2" key="1">
    <citation type="journal article" date="2010" name="Science">
        <title>Signatures of adaptation to obligate biotrophy in the Hyaloperonospora arabidopsidis genome.</title>
        <authorList>
            <person name="Baxter L."/>
            <person name="Tripathy S."/>
            <person name="Ishaque N."/>
            <person name="Boot N."/>
            <person name="Cabral A."/>
            <person name="Kemen E."/>
            <person name="Thines M."/>
            <person name="Ah-Fong A."/>
            <person name="Anderson R."/>
            <person name="Badejoko W."/>
            <person name="Bittner-Eddy P."/>
            <person name="Boore J.L."/>
            <person name="Chibucos M.C."/>
            <person name="Coates M."/>
            <person name="Dehal P."/>
            <person name="Delehaunty K."/>
            <person name="Dong S."/>
            <person name="Downton P."/>
            <person name="Dumas B."/>
            <person name="Fabro G."/>
            <person name="Fronick C."/>
            <person name="Fuerstenberg S.I."/>
            <person name="Fulton L."/>
            <person name="Gaulin E."/>
            <person name="Govers F."/>
            <person name="Hughes L."/>
            <person name="Humphray S."/>
            <person name="Jiang R.H."/>
            <person name="Judelson H."/>
            <person name="Kamoun S."/>
            <person name="Kyung K."/>
            <person name="Meijer H."/>
            <person name="Minx P."/>
            <person name="Morris P."/>
            <person name="Nelson J."/>
            <person name="Phuntumart V."/>
            <person name="Qutob D."/>
            <person name="Rehmany A."/>
            <person name="Rougon-Cardoso A."/>
            <person name="Ryden P."/>
            <person name="Torto-Alalibo T."/>
            <person name="Studholme D."/>
            <person name="Wang Y."/>
            <person name="Win J."/>
            <person name="Wood J."/>
            <person name="Clifton S.W."/>
            <person name="Rogers J."/>
            <person name="Van den Ackerveken G."/>
            <person name="Jones J.D."/>
            <person name="McDowell J.M."/>
            <person name="Beynon J."/>
            <person name="Tyler B.M."/>
        </authorList>
    </citation>
    <scope>NUCLEOTIDE SEQUENCE [LARGE SCALE GENOMIC DNA]</scope>
    <source>
        <strain evidence="2">Emoy2</strain>
    </source>
</reference>
<dbReference type="AlphaFoldDB" id="M4C1D3"/>
<keyword evidence="2" id="KW-1185">Reference proteome</keyword>
<evidence type="ECO:0000313" key="2">
    <source>
        <dbReference type="Proteomes" id="UP000011713"/>
    </source>
</evidence>
<dbReference type="HOGENOM" id="CLU_3128298_0_0_1"/>
<dbReference type="VEuPathDB" id="FungiDB:HpaG812871"/>
<dbReference type="EMBL" id="JH598091">
    <property type="status" value="NOT_ANNOTATED_CDS"/>
    <property type="molecule type" value="Genomic_DNA"/>
</dbReference>
<evidence type="ECO:0000313" key="1">
    <source>
        <dbReference type="EnsemblProtists" id="HpaP812871"/>
    </source>
</evidence>
<dbReference type="Proteomes" id="UP000011713">
    <property type="component" value="Unassembled WGS sequence"/>
</dbReference>
<organism evidence="1 2">
    <name type="scientific">Hyaloperonospora arabidopsidis (strain Emoy2)</name>
    <name type="common">Downy mildew agent</name>
    <name type="synonym">Peronospora arabidopsidis</name>
    <dbReference type="NCBI Taxonomy" id="559515"/>
    <lineage>
        <taxon>Eukaryota</taxon>
        <taxon>Sar</taxon>
        <taxon>Stramenopiles</taxon>
        <taxon>Oomycota</taxon>
        <taxon>Peronosporomycetes</taxon>
        <taxon>Peronosporales</taxon>
        <taxon>Peronosporaceae</taxon>
        <taxon>Hyaloperonospora</taxon>
    </lineage>
</organism>
<sequence>MLNELGGSSRNWLNVFANSGLPVVVNVVGKECRTLIRHWRAAMARRDVRW</sequence>
<protein>
    <submittedName>
        <fullName evidence="1">Uncharacterized protein</fullName>
    </submittedName>
</protein>
<reference evidence="1" key="2">
    <citation type="submission" date="2015-06" db="UniProtKB">
        <authorList>
            <consortium name="EnsemblProtists"/>
        </authorList>
    </citation>
    <scope>IDENTIFICATION</scope>
    <source>
        <strain evidence="1">Emoy2</strain>
    </source>
</reference>
<proteinExistence type="predicted"/>
<dbReference type="InParanoid" id="M4C1D3"/>
<dbReference type="EnsemblProtists" id="HpaT812871">
    <property type="protein sequence ID" value="HpaP812871"/>
    <property type="gene ID" value="HpaG812871"/>
</dbReference>
<name>M4C1D3_HYAAE</name>
<accession>M4C1D3</accession>